<evidence type="ECO:0000259" key="2">
    <source>
        <dbReference type="PROSITE" id="PS50097"/>
    </source>
</evidence>
<dbReference type="PROSITE" id="PS50097">
    <property type="entry name" value="BTB"/>
    <property type="match status" value="1"/>
</dbReference>
<proteinExistence type="predicted"/>
<protein>
    <recommendedName>
        <fullName evidence="2">BTB domain-containing protein</fullName>
    </recommendedName>
</protein>
<dbReference type="AlphaFoldDB" id="A0A8K0RH04"/>
<name>A0A8K0RH04_9PLEO</name>
<keyword evidence="4" id="KW-1185">Reference proteome</keyword>
<comment type="caution">
    <text evidence="3">The sequence shown here is derived from an EMBL/GenBank/DDBJ whole genome shotgun (WGS) entry which is preliminary data.</text>
</comment>
<feature type="compositionally biased region" description="Polar residues" evidence="1">
    <location>
        <begin position="336"/>
        <end position="346"/>
    </location>
</feature>
<dbReference type="CDD" id="cd18186">
    <property type="entry name" value="BTB_POZ_ZBTB_KLHL-like"/>
    <property type="match status" value="1"/>
</dbReference>
<dbReference type="EMBL" id="JAGMVJ010000001">
    <property type="protein sequence ID" value="KAH7094862.1"/>
    <property type="molecule type" value="Genomic_DNA"/>
</dbReference>
<feature type="domain" description="BTB" evidence="2">
    <location>
        <begin position="108"/>
        <end position="168"/>
    </location>
</feature>
<reference evidence="3" key="1">
    <citation type="journal article" date="2021" name="Nat. Commun.">
        <title>Genetic determinants of endophytism in the Arabidopsis root mycobiome.</title>
        <authorList>
            <person name="Mesny F."/>
            <person name="Miyauchi S."/>
            <person name="Thiergart T."/>
            <person name="Pickel B."/>
            <person name="Atanasova L."/>
            <person name="Karlsson M."/>
            <person name="Huettel B."/>
            <person name="Barry K.W."/>
            <person name="Haridas S."/>
            <person name="Chen C."/>
            <person name="Bauer D."/>
            <person name="Andreopoulos W."/>
            <person name="Pangilinan J."/>
            <person name="LaButti K."/>
            <person name="Riley R."/>
            <person name="Lipzen A."/>
            <person name="Clum A."/>
            <person name="Drula E."/>
            <person name="Henrissat B."/>
            <person name="Kohler A."/>
            <person name="Grigoriev I.V."/>
            <person name="Martin F.M."/>
            <person name="Hacquard S."/>
        </authorList>
    </citation>
    <scope>NUCLEOTIDE SEQUENCE</scope>
    <source>
        <strain evidence="3">MPI-SDFR-AT-0120</strain>
    </source>
</reference>
<dbReference type="InterPro" id="IPR011333">
    <property type="entry name" value="SKP1/BTB/POZ_sf"/>
</dbReference>
<evidence type="ECO:0000313" key="4">
    <source>
        <dbReference type="Proteomes" id="UP000813461"/>
    </source>
</evidence>
<dbReference type="Gene3D" id="3.30.710.10">
    <property type="entry name" value="Potassium Channel Kv1.1, Chain A"/>
    <property type="match status" value="1"/>
</dbReference>
<dbReference type="SUPFAM" id="SSF54695">
    <property type="entry name" value="POZ domain"/>
    <property type="match status" value="1"/>
</dbReference>
<evidence type="ECO:0000256" key="1">
    <source>
        <dbReference type="SAM" id="MobiDB-lite"/>
    </source>
</evidence>
<gene>
    <name evidence="3" type="ORF">FB567DRAFT_543264</name>
</gene>
<sequence>MVIVMGTGHNAEQAARGWNRELACENITFGSLLWAQLHRRSMTRTKNNNGHPRAIVSCSDDRQASVNCNMLGWGEASDHINASPPKNLPPAASVVLSPHCQLPDVSGGTVSVLVGKETFHVHQTVLVGSSMFFQNAMKPEWRTDLTKPIDLADADPVLFKAYSQWLYTKQAPELVADYNYLRLAELYVFGERIMDEAFKQAMLRAIMNEANDKKARAPSLESIRIIYAGTQANDPARRLIVDISVYRIDTGARRIRNADSSVDGEYMKDFLTALVEHCMPVRGRKSRPWVTNPNSYLSKTEEAKNDTSGSETSRHDDTAGEISGWGRDFQGDAVDSWSTEGWLNGG</sequence>
<dbReference type="Proteomes" id="UP000813461">
    <property type="component" value="Unassembled WGS sequence"/>
</dbReference>
<dbReference type="OrthoDB" id="3794732at2759"/>
<dbReference type="Pfam" id="PF00651">
    <property type="entry name" value="BTB"/>
    <property type="match status" value="1"/>
</dbReference>
<feature type="compositionally biased region" description="Polar residues" evidence="1">
    <location>
        <begin position="289"/>
        <end position="298"/>
    </location>
</feature>
<dbReference type="PANTHER" id="PTHR47843:SF2">
    <property type="entry name" value="BTB DOMAIN-CONTAINING PROTEIN"/>
    <property type="match status" value="1"/>
</dbReference>
<organism evidence="3 4">
    <name type="scientific">Paraphoma chrysanthemicola</name>
    <dbReference type="NCBI Taxonomy" id="798071"/>
    <lineage>
        <taxon>Eukaryota</taxon>
        <taxon>Fungi</taxon>
        <taxon>Dikarya</taxon>
        <taxon>Ascomycota</taxon>
        <taxon>Pezizomycotina</taxon>
        <taxon>Dothideomycetes</taxon>
        <taxon>Pleosporomycetidae</taxon>
        <taxon>Pleosporales</taxon>
        <taxon>Pleosporineae</taxon>
        <taxon>Phaeosphaeriaceae</taxon>
        <taxon>Paraphoma</taxon>
    </lineage>
</organism>
<evidence type="ECO:0000313" key="3">
    <source>
        <dbReference type="EMBL" id="KAH7094862.1"/>
    </source>
</evidence>
<feature type="region of interest" description="Disordered" evidence="1">
    <location>
        <begin position="289"/>
        <end position="346"/>
    </location>
</feature>
<dbReference type="InterPro" id="IPR000210">
    <property type="entry name" value="BTB/POZ_dom"/>
</dbReference>
<accession>A0A8K0RH04</accession>
<dbReference type="PANTHER" id="PTHR47843">
    <property type="entry name" value="BTB DOMAIN-CONTAINING PROTEIN-RELATED"/>
    <property type="match status" value="1"/>
</dbReference>